<dbReference type="PANTHER" id="PTHR15361">
    <property type="entry name" value="RAD51/NUKS-INTERACTING PROTEIN"/>
    <property type="match status" value="1"/>
</dbReference>
<gene>
    <name evidence="3" type="primary">LOC109482907</name>
</gene>
<feature type="compositionally biased region" description="Polar residues" evidence="1">
    <location>
        <begin position="246"/>
        <end position="258"/>
    </location>
</feature>
<evidence type="ECO:0000256" key="1">
    <source>
        <dbReference type="SAM" id="MobiDB-lite"/>
    </source>
</evidence>
<dbReference type="GO" id="GO:0036297">
    <property type="term" value="P:interstrand cross-link repair"/>
    <property type="evidence" value="ECO:0007669"/>
    <property type="project" value="TreeGrafter"/>
</dbReference>
<dbReference type="InterPro" id="IPR052003">
    <property type="entry name" value="HR_DNA-Binding_Protein"/>
</dbReference>
<dbReference type="GO" id="GO:0000724">
    <property type="term" value="P:double-strand break repair via homologous recombination"/>
    <property type="evidence" value="ECO:0007669"/>
    <property type="project" value="TreeGrafter"/>
</dbReference>
<dbReference type="OrthoDB" id="6162659at2759"/>
<dbReference type="PANTHER" id="PTHR15361:SF5">
    <property type="entry name" value="C3H1-TYPE DOMAIN-CONTAINING PROTEIN"/>
    <property type="match status" value="1"/>
</dbReference>
<accession>A0A6P5ADJ2</accession>
<dbReference type="RefSeq" id="XP_019641352.1">
    <property type="nucleotide sequence ID" value="XM_019785793.1"/>
</dbReference>
<protein>
    <submittedName>
        <fullName evidence="3">RAD51-associated protein 1-like isoform X2</fullName>
    </submittedName>
</protein>
<evidence type="ECO:0000313" key="2">
    <source>
        <dbReference type="Proteomes" id="UP000515135"/>
    </source>
</evidence>
<dbReference type="Proteomes" id="UP000515135">
    <property type="component" value="Unplaced"/>
</dbReference>
<feature type="compositionally biased region" description="Basic and acidic residues" evidence="1">
    <location>
        <begin position="64"/>
        <end position="86"/>
    </location>
</feature>
<name>A0A6P5ADJ2_BRABE</name>
<organism evidence="2 3">
    <name type="scientific">Branchiostoma belcheri</name>
    <name type="common">Amphioxus</name>
    <dbReference type="NCBI Taxonomy" id="7741"/>
    <lineage>
        <taxon>Eukaryota</taxon>
        <taxon>Metazoa</taxon>
        <taxon>Chordata</taxon>
        <taxon>Cephalochordata</taxon>
        <taxon>Leptocardii</taxon>
        <taxon>Amphioxiformes</taxon>
        <taxon>Branchiostomatidae</taxon>
        <taxon>Branchiostoma</taxon>
    </lineage>
</organism>
<feature type="compositionally biased region" description="Basic and acidic residues" evidence="1">
    <location>
        <begin position="170"/>
        <end position="184"/>
    </location>
</feature>
<feature type="compositionally biased region" description="Polar residues" evidence="1">
    <location>
        <begin position="279"/>
        <end position="289"/>
    </location>
</feature>
<sequence>MAESRRSGRAHKKVDYSRFGGNEENDSEDDFADFNPPAKKKKITGEQKETKKKESTKKTSSSKTSEKTKKEQRLSLEEKLYQRDLELALQLSKQDTPSSSQPETSSTSQSELEQAATKEDSSDIASIPTPTPSTDSAERPVETQSADSDLEEPSTRKKRQSRVKTQPRSTNKENGGRDEESRVEDIDDEEEGQEVSSEDEDSDFDPDEDDSDYETSRKRTQSRRGRGRGRGGATEKRPRPKPRLSATVTPIKTFSGKSASPRPRGKGLGRAIVGLSAALSYNSDGSSGRDSPDVSHMLPARSSSGELIIRKPKWCPPGPAGTSKSGGGGISKSPAQIRVGLSKNQKIKPLHPVRPASNGD</sequence>
<keyword evidence="2" id="KW-1185">Reference proteome</keyword>
<evidence type="ECO:0000313" key="3">
    <source>
        <dbReference type="RefSeq" id="XP_019641352.1"/>
    </source>
</evidence>
<feature type="compositionally biased region" description="Acidic residues" evidence="1">
    <location>
        <begin position="23"/>
        <end position="32"/>
    </location>
</feature>
<feature type="compositionally biased region" description="Basic and acidic residues" evidence="1">
    <location>
        <begin position="43"/>
        <end position="57"/>
    </location>
</feature>
<feature type="compositionally biased region" description="Basic residues" evidence="1">
    <location>
        <begin position="218"/>
        <end position="229"/>
    </location>
</feature>
<feature type="compositionally biased region" description="Low complexity" evidence="1">
    <location>
        <begin position="97"/>
        <end position="111"/>
    </location>
</feature>
<dbReference type="GO" id="GO:0003690">
    <property type="term" value="F:double-stranded DNA binding"/>
    <property type="evidence" value="ECO:0007669"/>
    <property type="project" value="TreeGrafter"/>
</dbReference>
<dbReference type="AlphaFoldDB" id="A0A6P5ADJ2"/>
<feature type="compositionally biased region" description="Acidic residues" evidence="1">
    <location>
        <begin position="185"/>
        <end position="213"/>
    </location>
</feature>
<feature type="region of interest" description="Disordered" evidence="1">
    <location>
        <begin position="1"/>
        <end position="360"/>
    </location>
</feature>
<dbReference type="GeneID" id="109482907"/>
<proteinExistence type="predicted"/>
<reference evidence="3" key="1">
    <citation type="submission" date="2025-08" db="UniProtKB">
        <authorList>
            <consortium name="RefSeq"/>
        </authorList>
    </citation>
    <scope>IDENTIFICATION</scope>
    <source>
        <tissue evidence="3">Gonad</tissue>
    </source>
</reference>
<dbReference type="GO" id="GO:0003697">
    <property type="term" value="F:single-stranded DNA binding"/>
    <property type="evidence" value="ECO:0007669"/>
    <property type="project" value="TreeGrafter"/>
</dbReference>